<reference evidence="2" key="1">
    <citation type="journal article" date="2023" name="Nat. Plants">
        <title>Single-cell RNA sequencing provides a high-resolution roadmap for understanding the multicellular compartmentation of specialized metabolism.</title>
        <authorList>
            <person name="Sun S."/>
            <person name="Shen X."/>
            <person name="Li Y."/>
            <person name="Li Y."/>
            <person name="Wang S."/>
            <person name="Li R."/>
            <person name="Zhang H."/>
            <person name="Shen G."/>
            <person name="Guo B."/>
            <person name="Wei J."/>
            <person name="Xu J."/>
            <person name="St-Pierre B."/>
            <person name="Chen S."/>
            <person name="Sun C."/>
        </authorList>
    </citation>
    <scope>NUCLEOTIDE SEQUENCE [LARGE SCALE GENOMIC DNA]</scope>
</reference>
<sequence length="237" mass="26866">MAEPRQPQLNGAYYGPSIPPPKNSKSYHRPGRGSSCNPLGCCCGCLCNCLWGCICQILISIIVAVAIIGVILFLIFRPNKVKFYATDAELTQFEFSTANNTLYYNLAVNMTIRNPNRRIGIYYDSIEARALYEGQRFHSVMLDPFYQGRKNTSELHPVFSGQHIVPLGSKEISNYNNDRSSNLYNIEVKLYLRIRLKLGWVKSPRIKPKIECDLQIPLDSNGRSSGTFQTKRCGLDW</sequence>
<organism evidence="1 2">
    <name type="scientific">Catharanthus roseus</name>
    <name type="common">Madagascar periwinkle</name>
    <name type="synonym">Vinca rosea</name>
    <dbReference type="NCBI Taxonomy" id="4058"/>
    <lineage>
        <taxon>Eukaryota</taxon>
        <taxon>Viridiplantae</taxon>
        <taxon>Streptophyta</taxon>
        <taxon>Embryophyta</taxon>
        <taxon>Tracheophyta</taxon>
        <taxon>Spermatophyta</taxon>
        <taxon>Magnoliopsida</taxon>
        <taxon>eudicotyledons</taxon>
        <taxon>Gunneridae</taxon>
        <taxon>Pentapetalae</taxon>
        <taxon>asterids</taxon>
        <taxon>lamiids</taxon>
        <taxon>Gentianales</taxon>
        <taxon>Apocynaceae</taxon>
        <taxon>Rauvolfioideae</taxon>
        <taxon>Vinceae</taxon>
        <taxon>Catharanthinae</taxon>
        <taxon>Catharanthus</taxon>
    </lineage>
</organism>
<dbReference type="Proteomes" id="UP001060085">
    <property type="component" value="Linkage Group LG01"/>
</dbReference>
<protein>
    <submittedName>
        <fullName evidence="1">Uncharacterized protein</fullName>
    </submittedName>
</protein>
<dbReference type="EMBL" id="CM044701">
    <property type="protein sequence ID" value="KAI5679632.1"/>
    <property type="molecule type" value="Genomic_DNA"/>
</dbReference>
<evidence type="ECO:0000313" key="2">
    <source>
        <dbReference type="Proteomes" id="UP001060085"/>
    </source>
</evidence>
<proteinExistence type="predicted"/>
<name>A0ACC0C470_CATRO</name>
<gene>
    <name evidence="1" type="ORF">M9H77_00859</name>
</gene>
<keyword evidence="2" id="KW-1185">Reference proteome</keyword>
<evidence type="ECO:0000313" key="1">
    <source>
        <dbReference type="EMBL" id="KAI5679632.1"/>
    </source>
</evidence>
<accession>A0ACC0C470</accession>
<comment type="caution">
    <text evidence="1">The sequence shown here is derived from an EMBL/GenBank/DDBJ whole genome shotgun (WGS) entry which is preliminary data.</text>
</comment>